<feature type="compositionally biased region" description="Low complexity" evidence="1">
    <location>
        <begin position="1"/>
        <end position="16"/>
    </location>
</feature>
<dbReference type="RefSeq" id="WP_195171681.1">
    <property type="nucleotide sequence ID" value="NZ_CP062983.1"/>
</dbReference>
<evidence type="ECO:0000313" key="3">
    <source>
        <dbReference type="Proteomes" id="UP000594468"/>
    </source>
</evidence>
<keyword evidence="3" id="KW-1185">Reference proteome</keyword>
<dbReference type="Proteomes" id="UP000594468">
    <property type="component" value="Chromosome"/>
</dbReference>
<accession>A0A7S8EAZ3</accession>
<dbReference type="AlphaFoldDB" id="A0A7S8EAZ3"/>
<dbReference type="KEGG" id="pmet:G4Y79_04325"/>
<dbReference type="EMBL" id="CP062983">
    <property type="protein sequence ID" value="QPC83615.1"/>
    <property type="molecule type" value="Genomic_DNA"/>
</dbReference>
<protein>
    <submittedName>
        <fullName evidence="2">Uncharacterized protein</fullName>
    </submittedName>
</protein>
<name>A0A7S8EAZ3_9CHLR</name>
<organism evidence="2 3">
    <name type="scientific">Phototrophicus methaneseepsis</name>
    <dbReference type="NCBI Taxonomy" id="2710758"/>
    <lineage>
        <taxon>Bacteria</taxon>
        <taxon>Bacillati</taxon>
        <taxon>Chloroflexota</taxon>
        <taxon>Candidatus Thermofontia</taxon>
        <taxon>Phototrophicales</taxon>
        <taxon>Phototrophicaceae</taxon>
        <taxon>Phototrophicus</taxon>
    </lineage>
</organism>
<feature type="region of interest" description="Disordered" evidence="1">
    <location>
        <begin position="1"/>
        <end position="22"/>
    </location>
</feature>
<evidence type="ECO:0000313" key="2">
    <source>
        <dbReference type="EMBL" id="QPC83615.1"/>
    </source>
</evidence>
<evidence type="ECO:0000256" key="1">
    <source>
        <dbReference type="SAM" id="MobiDB-lite"/>
    </source>
</evidence>
<reference evidence="2 3" key="1">
    <citation type="submission" date="2020-02" db="EMBL/GenBank/DDBJ databases">
        <authorList>
            <person name="Zheng R.K."/>
            <person name="Sun C.M."/>
        </authorList>
    </citation>
    <scope>NUCLEOTIDE SEQUENCE [LARGE SCALE GENOMIC DNA]</scope>
    <source>
        <strain evidence="3">rifampicinis</strain>
    </source>
</reference>
<sequence>MSDLMNEPPPLNWNELEPPPDVDDGLDYDSAWEYGPYPPLDEDLLDTDLFDTSWLVNLSPAPPEVASAIQTSEFAGDEWAWHDARLVGVDRGEFAGDTRYEVGAMDLYANLKTGDLGGSYLTLAAFAEEAPAVGFYHDLNRQIHEAALPAHEVPSFAETQAMAMQSEPLNWRSARPEEYTAYEYLRDLDTFEPTRADEPSEQALDPLLQTALELGGVIEPQLESENVQQALDAIGVEVENFDSDMDSAPFYDTETSTAYWIGVFQADREDRDNCVTSILSMGRNPETGEMEAQLAPCVPGDWDKAYSAAEYLIDVAQRGGIEQVFDAAEGMALATDQREFWQSERGLSLEADTAREMADYARDNWEMSL</sequence>
<proteinExistence type="predicted"/>
<gene>
    <name evidence="2" type="ORF">G4Y79_04325</name>
</gene>